<dbReference type="GO" id="GO:0005634">
    <property type="term" value="C:nucleus"/>
    <property type="evidence" value="ECO:0007669"/>
    <property type="project" value="UniProtKB-SubCell"/>
</dbReference>
<dbReference type="GO" id="GO:0007076">
    <property type="term" value="P:mitotic chromosome condensation"/>
    <property type="evidence" value="ECO:0007669"/>
    <property type="project" value="TreeGrafter"/>
</dbReference>
<dbReference type="PANTHER" id="PTHR18937:SF172">
    <property type="entry name" value="STRUCTURAL MAINTENANCE OF CHROMOSOMES PROTEIN"/>
    <property type="match status" value="1"/>
</dbReference>
<comment type="subcellular location">
    <subcellularLocation>
        <location evidence="1">Nucleus</location>
    </subcellularLocation>
</comment>
<feature type="domain" description="RecF/RecN/SMC N-terminal" evidence="7">
    <location>
        <begin position="76"/>
        <end position="213"/>
    </location>
</feature>
<proteinExistence type="predicted"/>
<evidence type="ECO:0000313" key="9">
    <source>
        <dbReference type="WBParaSite" id="nRc.2.0.1.t37289-RA"/>
    </source>
</evidence>
<dbReference type="AlphaFoldDB" id="A0A915KH72"/>
<evidence type="ECO:0000256" key="6">
    <source>
        <dbReference type="SAM" id="MobiDB-lite"/>
    </source>
</evidence>
<dbReference type="Proteomes" id="UP000887565">
    <property type="component" value="Unplaced"/>
</dbReference>
<dbReference type="InterPro" id="IPR003395">
    <property type="entry name" value="RecF/RecN/SMC_N"/>
</dbReference>
<dbReference type="FunFam" id="3.40.50.300:FF:000585">
    <property type="entry name" value="Structural maintenance of chromosomes 4"/>
    <property type="match status" value="1"/>
</dbReference>
<dbReference type="GO" id="GO:0005524">
    <property type="term" value="F:ATP binding"/>
    <property type="evidence" value="ECO:0007669"/>
    <property type="project" value="UniProtKB-KW"/>
</dbReference>
<evidence type="ECO:0000313" key="8">
    <source>
        <dbReference type="Proteomes" id="UP000887565"/>
    </source>
</evidence>
<evidence type="ECO:0000256" key="1">
    <source>
        <dbReference type="ARBA" id="ARBA00004123"/>
    </source>
</evidence>
<organism evidence="8 9">
    <name type="scientific">Romanomermis culicivorax</name>
    <name type="common">Nematode worm</name>
    <dbReference type="NCBI Taxonomy" id="13658"/>
    <lineage>
        <taxon>Eukaryota</taxon>
        <taxon>Metazoa</taxon>
        <taxon>Ecdysozoa</taxon>
        <taxon>Nematoda</taxon>
        <taxon>Enoplea</taxon>
        <taxon>Dorylaimia</taxon>
        <taxon>Mermithida</taxon>
        <taxon>Mermithoidea</taxon>
        <taxon>Mermithidae</taxon>
        <taxon>Romanomermis</taxon>
    </lineage>
</organism>
<keyword evidence="3" id="KW-0067">ATP-binding</keyword>
<dbReference type="Gene3D" id="1.10.287.1490">
    <property type="match status" value="1"/>
</dbReference>
<dbReference type="Pfam" id="PF02463">
    <property type="entry name" value="SMC_N"/>
    <property type="match status" value="1"/>
</dbReference>
<keyword evidence="5" id="KW-0175">Coiled coil</keyword>
<keyword evidence="8" id="KW-1185">Reference proteome</keyword>
<dbReference type="InterPro" id="IPR027417">
    <property type="entry name" value="P-loop_NTPase"/>
</dbReference>
<dbReference type="SUPFAM" id="SSF52540">
    <property type="entry name" value="P-loop containing nucleoside triphosphate hydrolases"/>
    <property type="match status" value="1"/>
</dbReference>
<feature type="coiled-coil region" evidence="5">
    <location>
        <begin position="403"/>
        <end position="489"/>
    </location>
</feature>
<dbReference type="PANTHER" id="PTHR18937">
    <property type="entry name" value="STRUCTURAL MAINTENANCE OF CHROMOSOMES SMC FAMILY MEMBER"/>
    <property type="match status" value="1"/>
</dbReference>
<evidence type="ECO:0000256" key="2">
    <source>
        <dbReference type="ARBA" id="ARBA00022741"/>
    </source>
</evidence>
<accession>A0A915KH72</accession>
<sequence>MEVDKRPAKSKRRNAPVDVPETETVESAQANMDDRATGSEDFMAPFLEADRIESLEIPVLPEPLMNFDGSGPRLLITHIVNENFKSYAGRHAIGPFHKNFTAIVGPNGSGKSNVIDSLLFVFGYRAQKIRSKKISVLIHNSENHPDITSCTVEIHFVKAIDKNDHEYDVIDGSKFFVSRTAYKNGSSEYSLNGRKVPFKDIGALLRGSGIDLDHNRFLILQGEVEQIALMKPKALQEGEDGMLEYLEDIIGSSRLVPYIDSLNKKCEELNEVRTEKVNRVKVVEAEKLELEETKNVAVEYLLLENEIIRKKNLLYHLYMLKADDNCKEMDVSLEILRKEYAEQEQNIKEMEKDIHSKKEKYVHAKKAFDQCSSEAEKHQNSFAEMDKEDTKAREDLKHCFNKIKKLNAQLEADTKKLDDLKAAPKKAEAEIAKLNARMAELEESIPQLENKFAEGTDIQSKKEEAETALAEFQKRVNDARSKVDIAQSELDICTSAQKRESDKLNELNTKLSSLIESRSTKK</sequence>
<evidence type="ECO:0000256" key="4">
    <source>
        <dbReference type="ARBA" id="ARBA00023242"/>
    </source>
</evidence>
<name>A0A915KH72_ROMCU</name>
<feature type="coiled-coil region" evidence="5">
    <location>
        <begin position="326"/>
        <end position="367"/>
    </location>
</feature>
<dbReference type="SUPFAM" id="SSF57997">
    <property type="entry name" value="Tropomyosin"/>
    <property type="match status" value="1"/>
</dbReference>
<dbReference type="Gene3D" id="3.40.50.300">
    <property type="entry name" value="P-loop containing nucleotide triphosphate hydrolases"/>
    <property type="match status" value="1"/>
</dbReference>
<evidence type="ECO:0000256" key="3">
    <source>
        <dbReference type="ARBA" id="ARBA00022840"/>
    </source>
</evidence>
<protein>
    <submittedName>
        <fullName evidence="9">RecF/RecN/SMC N-terminal domain-containing protein</fullName>
    </submittedName>
</protein>
<keyword evidence="4" id="KW-0539">Nucleus</keyword>
<keyword evidence="2" id="KW-0547">Nucleotide-binding</keyword>
<reference evidence="9" key="1">
    <citation type="submission" date="2022-11" db="UniProtKB">
        <authorList>
            <consortium name="WormBaseParasite"/>
        </authorList>
    </citation>
    <scope>IDENTIFICATION</scope>
</reference>
<feature type="region of interest" description="Disordered" evidence="6">
    <location>
        <begin position="1"/>
        <end position="35"/>
    </location>
</feature>
<evidence type="ECO:0000259" key="7">
    <source>
        <dbReference type="Pfam" id="PF02463"/>
    </source>
</evidence>
<evidence type="ECO:0000256" key="5">
    <source>
        <dbReference type="SAM" id="Coils"/>
    </source>
</evidence>
<dbReference type="OMA" id="ETTHATQ"/>
<dbReference type="WBParaSite" id="nRc.2.0.1.t37289-RA">
    <property type="protein sequence ID" value="nRc.2.0.1.t37289-RA"/>
    <property type="gene ID" value="nRc.2.0.1.g37289"/>
</dbReference>
<dbReference type="GO" id="GO:0000796">
    <property type="term" value="C:condensin complex"/>
    <property type="evidence" value="ECO:0007669"/>
    <property type="project" value="TreeGrafter"/>
</dbReference>